<dbReference type="EMBL" id="MNCJ02000328">
    <property type="protein sequence ID" value="KAF5772091.1"/>
    <property type="molecule type" value="Genomic_DNA"/>
</dbReference>
<dbReference type="OrthoDB" id="1737642at2759"/>
<dbReference type="PANTHER" id="PTHR47718:SF17">
    <property type="entry name" value="PROTEIN FAR1-RELATED SEQUENCE 5-LIKE"/>
    <property type="match status" value="1"/>
</dbReference>
<evidence type="ECO:0000259" key="2">
    <source>
        <dbReference type="Pfam" id="PF03101"/>
    </source>
</evidence>
<dbReference type="InterPro" id="IPR004330">
    <property type="entry name" value="FAR1_DNA_bnd_dom"/>
</dbReference>
<evidence type="ECO:0000256" key="1">
    <source>
        <dbReference type="SAM" id="Phobius"/>
    </source>
</evidence>
<name>A0A9K3HAD4_HELAN</name>
<sequence>MYVKYAKECGFLFKKGTTKTNSKGVLHIKYYLCTRSGLYKDKKVDTLDPNQKERVVRSNFSKRTDCGALLCVLFEDGSWKVYKFVEEHNHELVERPDKHFLPTERHLTQLQKHVIHSMSKLNLGPVKAFNVMKTCFGRFEDVGVSKVEFKNYKRQINLFIGEYDADMVVKYLNEKKKHSQPNLSYDYITDEENRLKGLFWCDDQAKHNYHVFGDVISFDATYRSNKYSMVFVPFTGIDNHHCNVTFGATLLASETADTYIWLLRVFLKAVGSQPKVVVTDQDPTMKKAISVVFVDTRHQLCMWYVMHKLSLKVFMLFYVWHFRIHCILKYMAFCTLLLFF</sequence>
<dbReference type="AlphaFoldDB" id="A0A9K3HAD4"/>
<feature type="transmembrane region" description="Helical" evidence="1">
    <location>
        <begin position="316"/>
        <end position="339"/>
    </location>
</feature>
<accession>A0A9K3HAD4</accession>
<evidence type="ECO:0000313" key="4">
    <source>
        <dbReference type="EMBL" id="KAF5772091.1"/>
    </source>
</evidence>
<dbReference type="Pfam" id="PF10551">
    <property type="entry name" value="MULE"/>
    <property type="match status" value="1"/>
</dbReference>
<keyword evidence="1" id="KW-0812">Transmembrane</keyword>
<feature type="domain" description="FAR1" evidence="2">
    <location>
        <begin position="2"/>
        <end position="93"/>
    </location>
</feature>
<reference evidence="4" key="1">
    <citation type="journal article" date="2017" name="Nature">
        <title>The sunflower genome provides insights into oil metabolism, flowering and Asterid evolution.</title>
        <authorList>
            <person name="Badouin H."/>
            <person name="Gouzy J."/>
            <person name="Grassa C.J."/>
            <person name="Murat F."/>
            <person name="Staton S.E."/>
            <person name="Cottret L."/>
            <person name="Lelandais-Briere C."/>
            <person name="Owens G.L."/>
            <person name="Carrere S."/>
            <person name="Mayjonade B."/>
            <person name="Legrand L."/>
            <person name="Gill N."/>
            <person name="Kane N.C."/>
            <person name="Bowers J.E."/>
            <person name="Hubner S."/>
            <person name="Bellec A."/>
            <person name="Berard A."/>
            <person name="Berges H."/>
            <person name="Blanchet N."/>
            <person name="Boniface M.C."/>
            <person name="Brunel D."/>
            <person name="Catrice O."/>
            <person name="Chaidir N."/>
            <person name="Claudel C."/>
            <person name="Donnadieu C."/>
            <person name="Faraut T."/>
            <person name="Fievet G."/>
            <person name="Helmstetter N."/>
            <person name="King M."/>
            <person name="Knapp S.J."/>
            <person name="Lai Z."/>
            <person name="Le Paslier M.C."/>
            <person name="Lippi Y."/>
            <person name="Lorenzon L."/>
            <person name="Mandel J.R."/>
            <person name="Marage G."/>
            <person name="Marchand G."/>
            <person name="Marquand E."/>
            <person name="Bret-Mestries E."/>
            <person name="Morien E."/>
            <person name="Nambeesan S."/>
            <person name="Nguyen T."/>
            <person name="Pegot-Espagnet P."/>
            <person name="Pouilly N."/>
            <person name="Raftis F."/>
            <person name="Sallet E."/>
            <person name="Schiex T."/>
            <person name="Thomas J."/>
            <person name="Vandecasteele C."/>
            <person name="Vares D."/>
            <person name="Vear F."/>
            <person name="Vautrin S."/>
            <person name="Crespi M."/>
            <person name="Mangin B."/>
            <person name="Burke J.M."/>
            <person name="Salse J."/>
            <person name="Munos S."/>
            <person name="Vincourt P."/>
            <person name="Rieseberg L.H."/>
            <person name="Langlade N.B."/>
        </authorList>
    </citation>
    <scope>NUCLEOTIDE SEQUENCE</scope>
    <source>
        <tissue evidence="4">Leaves</tissue>
    </source>
</reference>
<gene>
    <name evidence="4" type="ORF">HanXRQr2_Chr13g0572671</name>
</gene>
<dbReference type="Pfam" id="PF03101">
    <property type="entry name" value="FAR1"/>
    <property type="match status" value="1"/>
</dbReference>
<dbReference type="Proteomes" id="UP000215914">
    <property type="component" value="Unassembled WGS sequence"/>
</dbReference>
<comment type="caution">
    <text evidence="4">The sequence shown here is derived from an EMBL/GenBank/DDBJ whole genome shotgun (WGS) entry which is preliminary data.</text>
</comment>
<dbReference type="InterPro" id="IPR018289">
    <property type="entry name" value="MULE_transposase_dom"/>
</dbReference>
<reference evidence="4" key="2">
    <citation type="submission" date="2020-06" db="EMBL/GenBank/DDBJ databases">
        <title>Helianthus annuus Genome sequencing and assembly Release 2.</title>
        <authorList>
            <person name="Gouzy J."/>
            <person name="Langlade N."/>
            <person name="Munos S."/>
        </authorList>
    </citation>
    <scope>NUCLEOTIDE SEQUENCE</scope>
    <source>
        <tissue evidence="4">Leaves</tissue>
    </source>
</reference>
<dbReference type="Gramene" id="mRNA:HanXRQr2_Chr13g0572671">
    <property type="protein sequence ID" value="mRNA:HanXRQr2_Chr13g0572671"/>
    <property type="gene ID" value="HanXRQr2_Chr13g0572671"/>
</dbReference>
<evidence type="ECO:0000259" key="3">
    <source>
        <dbReference type="Pfam" id="PF10551"/>
    </source>
</evidence>
<evidence type="ECO:0000313" key="5">
    <source>
        <dbReference type="Proteomes" id="UP000215914"/>
    </source>
</evidence>
<keyword evidence="5" id="KW-1185">Reference proteome</keyword>
<proteinExistence type="predicted"/>
<dbReference type="PANTHER" id="PTHR47718">
    <property type="entry name" value="OS01G0519700 PROTEIN"/>
    <property type="match status" value="1"/>
</dbReference>
<keyword evidence="1" id="KW-1133">Transmembrane helix</keyword>
<feature type="domain" description="MULE transposase" evidence="3">
    <location>
        <begin position="215"/>
        <end position="308"/>
    </location>
</feature>
<keyword evidence="1" id="KW-0472">Membrane</keyword>
<organism evidence="4 5">
    <name type="scientific">Helianthus annuus</name>
    <name type="common">Common sunflower</name>
    <dbReference type="NCBI Taxonomy" id="4232"/>
    <lineage>
        <taxon>Eukaryota</taxon>
        <taxon>Viridiplantae</taxon>
        <taxon>Streptophyta</taxon>
        <taxon>Embryophyta</taxon>
        <taxon>Tracheophyta</taxon>
        <taxon>Spermatophyta</taxon>
        <taxon>Magnoliopsida</taxon>
        <taxon>eudicotyledons</taxon>
        <taxon>Gunneridae</taxon>
        <taxon>Pentapetalae</taxon>
        <taxon>asterids</taxon>
        <taxon>campanulids</taxon>
        <taxon>Asterales</taxon>
        <taxon>Asteraceae</taxon>
        <taxon>Asteroideae</taxon>
        <taxon>Heliantheae alliance</taxon>
        <taxon>Heliantheae</taxon>
        <taxon>Helianthus</taxon>
    </lineage>
</organism>
<protein>
    <submittedName>
        <fullName evidence="4">Transcription factor FAR family</fullName>
    </submittedName>
</protein>